<evidence type="ECO:0000256" key="3">
    <source>
        <dbReference type="SAM" id="Phobius"/>
    </source>
</evidence>
<feature type="transmembrane region" description="Helical" evidence="3">
    <location>
        <begin position="52"/>
        <end position="70"/>
    </location>
</feature>
<dbReference type="GO" id="GO:0051306">
    <property type="term" value="P:mitotic sister chromatid separation"/>
    <property type="evidence" value="ECO:0007669"/>
    <property type="project" value="InterPro"/>
</dbReference>
<feature type="region of interest" description="Disordered" evidence="2">
    <location>
        <begin position="705"/>
        <end position="746"/>
    </location>
</feature>
<dbReference type="GO" id="GO:0007140">
    <property type="term" value="P:male meiotic nuclear division"/>
    <property type="evidence" value="ECO:0007669"/>
    <property type="project" value="InterPro"/>
</dbReference>
<feature type="coiled-coil region" evidence="1">
    <location>
        <begin position="813"/>
        <end position="861"/>
    </location>
</feature>
<feature type="region of interest" description="Disordered" evidence="2">
    <location>
        <begin position="767"/>
        <end position="807"/>
    </location>
</feature>
<evidence type="ECO:0000313" key="5">
    <source>
        <dbReference type="EMBL" id="JAG83418.1"/>
    </source>
</evidence>
<dbReference type="EMBL" id="GBYB01013651">
    <property type="protein sequence ID" value="JAG83418.1"/>
    <property type="molecule type" value="Transcribed_RNA"/>
</dbReference>
<keyword evidence="3" id="KW-1133">Transmembrane helix</keyword>
<dbReference type="Pfam" id="PF07714">
    <property type="entry name" value="PK_Tyr_Ser-Thr"/>
    <property type="match status" value="1"/>
</dbReference>
<keyword evidence="1" id="KW-0175">Coiled coil</keyword>
<dbReference type="InterPro" id="IPR011009">
    <property type="entry name" value="Kinase-like_dom_sf"/>
</dbReference>
<dbReference type="Gene3D" id="1.10.510.10">
    <property type="entry name" value="Transferase(Phosphotransferase) domain 1"/>
    <property type="match status" value="1"/>
</dbReference>
<dbReference type="AlphaFoldDB" id="A0A0C9RZT7"/>
<dbReference type="PANTHER" id="PTHR23060:SF3">
    <property type="entry name" value="TESTIS EXPRESSED 14, INTERCELLULAR BRIDGE FORMING FACTOR"/>
    <property type="match status" value="1"/>
</dbReference>
<sequence>MLEVKKLEKCDWRNGGGHGEGRRGVNERRVRAHRATRKGAGIISSRESANNACPTSFCVFTLFTLTSFIFKTNLSAIYRIARCMMGMMGVFKWLRKDIVQRDRHRRNLSPKFDGLNNDAYRNAIQAFIERRKSPSDSSFLVATNSPDKARLDLLAKKNYQNSKNKNNNKEVMMPGVPYAPGPDIFEIGWVAGTEDRYLELISAEWHNTRVSLRRHIHPDCKNAVRADLEVLSEIRHSNVLLLMGTTHTEEHGLVAIFEPVDCTLFNYIHEQGERISVQGVAKCAGSLAAALKHAHMRGYIHSAISSHCVFLASTGMVKLGGWELATNVAGPKTFHEYEDRLRSEIFKWQAPELLSGHEASIATDIYSLTLLMWEMCTMNIPWNNLSKADLEQQYIHFRKGVTIDIYNFPPLLNNLLDAGLQLDVTKRTMDMSKLSRFLQRLEMQYEDDEPIYIEKVTNNNKPETLLMSKSPVVIKCTSPESPEHNTVESMTYHTSADDTPSGINPTQTRDILDEVLKATSVKNANLITKNLRTGANKNQDIKARRTPCIARSNNAIDRETASDPRLNIKKLRESLASKRETFFYGSNSSSCSPMEKRENTKSKILSQIRSKDYEPHKPASHKTSLELKLNKSPNQYGTYTKSTNVKTSKPYSYVPTPIRSAIVQPQVLNPDSSTFFETSLWRKEKEICISKMRRNIPGEFESEYDTNGEVKRSSESNETYTINGSNDSGNKTTYTINDSSQDMTDNTISKSKSLQALKDALDRATDIVNSANSPPSSTTPVPTSPRSNSSSPFRSPKSFGDDIDNSKDNESVFEELYKLNEMADEEINSIERAGSGATFVVNLKEDKINEEKSQKKEENNIDESQNGVKFRRTVSELPRTFFNCASIAEKPIQHNLLDLEKHKEPETLLHESVTASERLGGCGPLSVSRSNDKCVGDEENETNFTLFVFGDKSKEKGCFSCAKGNLARRRSLPAHLGQLRSLSNTPLGKIPIRRIELPDNTVEDIYIDDEFGDNLAVNMVLLNEDDPADDEDFLPDLLELSDRSHECTEYL</sequence>
<keyword evidence="3" id="KW-0472">Membrane</keyword>
<feature type="domain" description="Protein kinase" evidence="4">
    <location>
        <begin position="128"/>
        <end position="438"/>
    </location>
</feature>
<protein>
    <submittedName>
        <fullName evidence="5">Tex14_0 protein</fullName>
    </submittedName>
    <submittedName>
        <fullName evidence="6">Tex14_1 protein</fullName>
    </submittedName>
</protein>
<keyword evidence="3" id="KW-0812">Transmembrane</keyword>
<feature type="compositionally biased region" description="Low complexity" evidence="2">
    <location>
        <begin position="769"/>
        <end position="798"/>
    </location>
</feature>
<dbReference type="GO" id="GO:0000776">
    <property type="term" value="C:kinetochore"/>
    <property type="evidence" value="ECO:0007669"/>
    <property type="project" value="TreeGrafter"/>
</dbReference>
<dbReference type="InterPro" id="IPR039339">
    <property type="entry name" value="Tex14"/>
</dbReference>
<organism evidence="5">
    <name type="scientific">Fopius arisanus</name>
    <dbReference type="NCBI Taxonomy" id="64838"/>
    <lineage>
        <taxon>Eukaryota</taxon>
        <taxon>Metazoa</taxon>
        <taxon>Ecdysozoa</taxon>
        <taxon>Arthropoda</taxon>
        <taxon>Hexapoda</taxon>
        <taxon>Insecta</taxon>
        <taxon>Pterygota</taxon>
        <taxon>Neoptera</taxon>
        <taxon>Endopterygota</taxon>
        <taxon>Hymenoptera</taxon>
        <taxon>Apocrita</taxon>
        <taxon>Ichneumonoidea</taxon>
        <taxon>Braconidae</taxon>
        <taxon>Opiinae</taxon>
        <taxon>Fopius</taxon>
    </lineage>
</organism>
<evidence type="ECO:0000256" key="2">
    <source>
        <dbReference type="SAM" id="MobiDB-lite"/>
    </source>
</evidence>
<dbReference type="InterPro" id="IPR001245">
    <property type="entry name" value="Ser-Thr/Tyr_kinase_cat_dom"/>
</dbReference>
<dbReference type="GO" id="GO:0005524">
    <property type="term" value="F:ATP binding"/>
    <property type="evidence" value="ECO:0007669"/>
    <property type="project" value="InterPro"/>
</dbReference>
<dbReference type="GO" id="GO:0007094">
    <property type="term" value="P:mitotic spindle assembly checkpoint signaling"/>
    <property type="evidence" value="ECO:0007669"/>
    <property type="project" value="InterPro"/>
</dbReference>
<evidence type="ECO:0000259" key="4">
    <source>
        <dbReference type="PROSITE" id="PS50011"/>
    </source>
</evidence>
<evidence type="ECO:0000256" key="1">
    <source>
        <dbReference type="SAM" id="Coils"/>
    </source>
</evidence>
<dbReference type="InterPro" id="IPR000719">
    <property type="entry name" value="Prot_kinase_dom"/>
</dbReference>
<proteinExistence type="predicted"/>
<dbReference type="PROSITE" id="PS50011">
    <property type="entry name" value="PROTEIN_KINASE_DOM"/>
    <property type="match status" value="1"/>
</dbReference>
<dbReference type="GO" id="GO:0030496">
    <property type="term" value="C:midbody"/>
    <property type="evidence" value="ECO:0007669"/>
    <property type="project" value="TreeGrafter"/>
</dbReference>
<dbReference type="PANTHER" id="PTHR23060">
    <property type="entry name" value="TESTIS EXPRESSED GENE 14"/>
    <property type="match status" value="1"/>
</dbReference>
<dbReference type="GO" id="GO:0045171">
    <property type="term" value="C:intercellular bridge"/>
    <property type="evidence" value="ECO:0007669"/>
    <property type="project" value="TreeGrafter"/>
</dbReference>
<dbReference type="GO" id="GO:0004672">
    <property type="term" value="F:protein kinase activity"/>
    <property type="evidence" value="ECO:0007669"/>
    <property type="project" value="InterPro"/>
</dbReference>
<feature type="compositionally biased region" description="Polar residues" evidence="2">
    <location>
        <begin position="716"/>
        <end position="746"/>
    </location>
</feature>
<evidence type="ECO:0000313" key="6">
    <source>
        <dbReference type="EMBL" id="JAG83419.1"/>
    </source>
</evidence>
<gene>
    <name evidence="5" type="primary">Tex14_0</name>
    <name evidence="6" type="synonym">Tex14_1</name>
    <name evidence="6" type="ORF">g.65138</name>
    <name evidence="5" type="ORF">g.65142</name>
</gene>
<dbReference type="EMBL" id="GBYB01013652">
    <property type="protein sequence ID" value="JAG83419.1"/>
    <property type="molecule type" value="Transcribed_RNA"/>
</dbReference>
<dbReference type="GO" id="GO:0008608">
    <property type="term" value="P:attachment of spindle microtubules to kinetochore"/>
    <property type="evidence" value="ECO:0007669"/>
    <property type="project" value="InterPro"/>
</dbReference>
<dbReference type="GO" id="GO:0043063">
    <property type="term" value="P:intercellular bridge organization"/>
    <property type="evidence" value="ECO:0007669"/>
    <property type="project" value="InterPro"/>
</dbReference>
<accession>A0A0C9RZT7</accession>
<name>A0A0C9RZT7_9HYME</name>
<reference evidence="5" key="1">
    <citation type="submission" date="2015-01" db="EMBL/GenBank/DDBJ databases">
        <title>Transcriptome Assembly of Fopius arisanus.</title>
        <authorList>
            <person name="Geib S."/>
        </authorList>
    </citation>
    <scope>NUCLEOTIDE SEQUENCE</scope>
</reference>
<dbReference type="SUPFAM" id="SSF56112">
    <property type="entry name" value="Protein kinase-like (PK-like)"/>
    <property type="match status" value="1"/>
</dbReference>